<proteinExistence type="inferred from homology"/>
<accession>A0ABS3YC93</accession>
<dbReference type="InterPro" id="IPR034660">
    <property type="entry name" value="DinB/YfiT-like"/>
</dbReference>
<evidence type="ECO:0000313" key="4">
    <source>
        <dbReference type="Proteomes" id="UP000679126"/>
    </source>
</evidence>
<evidence type="ECO:0000313" key="3">
    <source>
        <dbReference type="EMBL" id="MBO9152080.1"/>
    </source>
</evidence>
<keyword evidence="2" id="KW-0479">Metal-binding</keyword>
<comment type="caution">
    <text evidence="3">The sequence shown here is derived from an EMBL/GenBank/DDBJ whole genome shotgun (WGS) entry which is preliminary data.</text>
</comment>
<dbReference type="SUPFAM" id="SSF109854">
    <property type="entry name" value="DinB/YfiT-like putative metalloenzymes"/>
    <property type="match status" value="1"/>
</dbReference>
<comment type="similarity">
    <text evidence="1">Belongs to the DinB family.</text>
</comment>
<dbReference type="EMBL" id="JAGHKP010000001">
    <property type="protein sequence ID" value="MBO9152080.1"/>
    <property type="molecule type" value="Genomic_DNA"/>
</dbReference>
<dbReference type="Gene3D" id="1.20.120.450">
    <property type="entry name" value="dinb family like domain"/>
    <property type="match status" value="1"/>
</dbReference>
<dbReference type="InterPro" id="IPR007837">
    <property type="entry name" value="DinB"/>
</dbReference>
<dbReference type="Proteomes" id="UP000679126">
    <property type="component" value="Unassembled WGS sequence"/>
</dbReference>
<keyword evidence="4" id="KW-1185">Reference proteome</keyword>
<sequence>MANTTVTFAIPVIDANAILEHWQGHRRLTRKVIGAFPENELFNHSVGGMRPFSEMVLEMLRLAYGGIHGVVDGSWNKAERFNDGAINTKAALLKAWDEVTEALDTFFPQITPERFQETMHAFDNKDWWAGPAYGIIQYFVDNEIHHRGQGYVYLRSLGITPPGFWERW</sequence>
<gene>
    <name evidence="3" type="ORF">J7I43_07655</name>
</gene>
<protein>
    <submittedName>
        <fullName evidence="3">DinB family protein</fullName>
    </submittedName>
</protein>
<name>A0ABS3YC93_9BACT</name>
<reference evidence="4" key="1">
    <citation type="submission" date="2021-03" db="EMBL/GenBank/DDBJ databases">
        <title>Assistant Professor.</title>
        <authorList>
            <person name="Huq M.A."/>
        </authorList>
    </citation>
    <scope>NUCLEOTIDE SEQUENCE [LARGE SCALE GENOMIC DNA]</scope>
    <source>
        <strain evidence="4">MAH-28</strain>
    </source>
</reference>
<evidence type="ECO:0000256" key="1">
    <source>
        <dbReference type="ARBA" id="ARBA00008635"/>
    </source>
</evidence>
<dbReference type="RefSeq" id="WP_209144895.1">
    <property type="nucleotide sequence ID" value="NZ_JAGHKP010000001.1"/>
</dbReference>
<organism evidence="3 4">
    <name type="scientific">Chitinophaga chungangae</name>
    <dbReference type="NCBI Taxonomy" id="2821488"/>
    <lineage>
        <taxon>Bacteria</taxon>
        <taxon>Pseudomonadati</taxon>
        <taxon>Bacteroidota</taxon>
        <taxon>Chitinophagia</taxon>
        <taxon>Chitinophagales</taxon>
        <taxon>Chitinophagaceae</taxon>
        <taxon>Chitinophaga</taxon>
    </lineage>
</organism>
<evidence type="ECO:0000256" key="2">
    <source>
        <dbReference type="ARBA" id="ARBA00022723"/>
    </source>
</evidence>
<dbReference type="Pfam" id="PF05163">
    <property type="entry name" value="DinB"/>
    <property type="match status" value="1"/>
</dbReference>